<feature type="transmembrane region" description="Helical" evidence="1">
    <location>
        <begin position="67"/>
        <end position="92"/>
    </location>
</feature>
<feature type="transmembrane region" description="Helical" evidence="1">
    <location>
        <begin position="232"/>
        <end position="250"/>
    </location>
</feature>
<dbReference type="EMBL" id="AP019307">
    <property type="protein sequence ID" value="BBH16203.1"/>
    <property type="molecule type" value="Genomic_DNA"/>
</dbReference>
<gene>
    <name evidence="2" type="ORF">Back2_04900</name>
</gene>
<organism evidence="2 3">
    <name type="scientific">Nocardioides baekrokdamisoli</name>
    <dbReference type="NCBI Taxonomy" id="1804624"/>
    <lineage>
        <taxon>Bacteria</taxon>
        <taxon>Bacillati</taxon>
        <taxon>Actinomycetota</taxon>
        <taxon>Actinomycetes</taxon>
        <taxon>Propionibacteriales</taxon>
        <taxon>Nocardioidaceae</taxon>
        <taxon>Nocardioides</taxon>
    </lineage>
</organism>
<keyword evidence="1" id="KW-0812">Transmembrane</keyword>
<sequence length="258" mass="27464">MISRLIGRGLLAGAAAGLCIYVFTITVVEPVINRAIAYESARDEALSTLTHSHDEGSEIFSRTFQGYVGSGVAVVLYAMAMGALVAVAYVVATGRVGTLRARTLGLLIPLFGFLGMYAVPYAKYPANPPAIGNPDTIRERGADFLIMMAVSCLLLFLAVYVGQKLRARMSTWNVSILMGIAYLGLIAIVMVVLPNFHETPGPVLDAQGKILLGGFPADVLAQFRVYSIANQVILWSVLGLVFAPLAAKVVEGGRSELV</sequence>
<feature type="transmembrane region" description="Helical" evidence="1">
    <location>
        <begin position="144"/>
        <end position="162"/>
    </location>
</feature>
<reference evidence="2 3" key="1">
    <citation type="submission" date="2018-11" db="EMBL/GenBank/DDBJ databases">
        <title>Complete genome sequence of Nocardioides baekrokdamisoli strain KCTC 39748.</title>
        <authorList>
            <person name="Kang S.W."/>
            <person name="Lee K.C."/>
            <person name="Kim K.K."/>
            <person name="Kim J.S."/>
            <person name="Kim D.S."/>
            <person name="Ko S.H."/>
            <person name="Yang S.H."/>
            <person name="Shin Y.K."/>
            <person name="Lee J.S."/>
        </authorList>
    </citation>
    <scope>NUCLEOTIDE SEQUENCE [LARGE SCALE GENOMIC DNA]</scope>
    <source>
        <strain evidence="2 3">KCTC 39748</strain>
    </source>
</reference>
<evidence type="ECO:0008006" key="4">
    <source>
        <dbReference type="Google" id="ProtNLM"/>
    </source>
</evidence>
<protein>
    <recommendedName>
        <fullName evidence="4">Cobalt transporter</fullName>
    </recommendedName>
</protein>
<accession>A0A3G9IV99</accession>
<dbReference type="Pfam" id="PF09490">
    <property type="entry name" value="CbtA"/>
    <property type="match status" value="1"/>
</dbReference>
<dbReference type="InterPro" id="IPR012666">
    <property type="entry name" value="CbtA_put"/>
</dbReference>
<dbReference type="RefSeq" id="WP_125566443.1">
    <property type="nucleotide sequence ID" value="NZ_AP019307.1"/>
</dbReference>
<feature type="transmembrane region" description="Helical" evidence="1">
    <location>
        <begin position="9"/>
        <end position="28"/>
    </location>
</feature>
<evidence type="ECO:0000313" key="3">
    <source>
        <dbReference type="Proteomes" id="UP000271573"/>
    </source>
</evidence>
<dbReference type="AlphaFoldDB" id="A0A3G9IV99"/>
<proteinExistence type="predicted"/>
<keyword evidence="1" id="KW-1133">Transmembrane helix</keyword>
<dbReference type="OrthoDB" id="6851830at2"/>
<keyword evidence="3" id="KW-1185">Reference proteome</keyword>
<dbReference type="Proteomes" id="UP000271573">
    <property type="component" value="Chromosome"/>
</dbReference>
<feature type="transmembrane region" description="Helical" evidence="1">
    <location>
        <begin position="104"/>
        <end position="124"/>
    </location>
</feature>
<feature type="transmembrane region" description="Helical" evidence="1">
    <location>
        <begin position="174"/>
        <end position="193"/>
    </location>
</feature>
<evidence type="ECO:0000313" key="2">
    <source>
        <dbReference type="EMBL" id="BBH16203.1"/>
    </source>
</evidence>
<dbReference type="KEGG" id="nbe:Back2_04900"/>
<name>A0A3G9IV99_9ACTN</name>
<keyword evidence="1" id="KW-0472">Membrane</keyword>
<evidence type="ECO:0000256" key="1">
    <source>
        <dbReference type="SAM" id="Phobius"/>
    </source>
</evidence>